<dbReference type="Gene3D" id="1.20.120.20">
    <property type="entry name" value="Apolipoprotein"/>
    <property type="match status" value="1"/>
</dbReference>
<feature type="compositionally biased region" description="Basic and acidic residues" evidence="1">
    <location>
        <begin position="852"/>
        <end position="865"/>
    </location>
</feature>
<dbReference type="InterPro" id="IPR049073">
    <property type="entry name" value="T6SS_VgrG3-like_C"/>
</dbReference>
<reference evidence="3" key="1">
    <citation type="journal article" date="2021" name="Proc. Natl. Acad. Sci. U.S.A.">
        <title>A Catalog of Tens of Thousands of Viruses from Human Metagenomes Reveals Hidden Associations with Chronic Diseases.</title>
        <authorList>
            <person name="Tisza M.J."/>
            <person name="Buck C.B."/>
        </authorList>
    </citation>
    <scope>NUCLEOTIDE SEQUENCE</scope>
    <source>
        <strain evidence="3">CtZhz2</strain>
    </source>
</reference>
<sequence>MAELTSDTDGFLTGPRIDDKALSSDLDDIRDSLDTIEASVKSIERAIMRAGVQTARGLEKREARTPGNERTHTKQPITPTAEKRPKGERGGGSATGAARRHPVSPDGSNGNTTAAAPQVKPQSRAAANGPRTSASRKTAEARDSHDSHKPTAGARGASPRLRAAAPNVRTEKAATGVTNPSTGNAKPATPRARKAAQAESETPKRDAKGRFIGKGGKGDGGFFSGSEAGREERSAALLAGKIADAVVDGTESLGDADPTVQAINEVAAPVSRGFGFLKDAWGENEDEGWLRKIWKSLGKFQKDQSAFNAAEKKQLKAIASNTEGIEDIQGNGEGNGGGLFGGMSGVLAKATPVLMGLGKRIPIIGAALAGLTGIFGIFDSEGDANLTRAEKDQKTGKAIGGAAGTIAGGFGGMKAGALLGSFAGPIGTAIGGVVGGIAGMWFGDKAGDIVGETVGGWVTSLREADIPGAIKGAWASVTASISAAWTSVTTSISTAWTSVTTTVRETWTGVTNSISEAWTSVTTSISDAWGGLTESLRASWDAVMEPLTGFFDKAKKGLSESLTGLNDWLKEKTGVDIGGAVSDMAASVSGAFSSAVDKAQKLFGKSESKSENPYSRTYESKRGPTTHVSADGWQLGQTSSYFESGGRGAGVISSGRGDHGGKSYGTYQLSSRAGTLQDFVKNGGYSDRLTAKVGTAEFDEQWKDLAKNDPAFAQAQHDYVKHTHYDRAASNLAMNGIDLSARGKAVQDMLWSTSVQFGAGDSMSGGTGLIRKALAGRDASNMSDAEIIEAVQNYKLANNDRLFASSSEGVRKGTARRAALEKERLLKLNGFENGAQNPAAKQVAQSAGLVAPEKERSESDPEKAQADAQAKMLFAGTLDKTKTEAANLDPLHRSFVKDLKGAPKDFRPTVENSEKIAERHKERRSEAMEILHSQRRAAAEAKIRETEGVSEAYARRASERAAKDNFEASRPGKLRNSLVFVRNPEPAQSAVAHTPRLAMPPAPAVPPPPPAPAMKAPLASNDKQGAVTVRLQNETPQDVKDRSIALVATGGYSGTD</sequence>
<feature type="region of interest" description="Disordered" evidence="1">
    <location>
        <begin position="52"/>
        <end position="228"/>
    </location>
</feature>
<feature type="compositionally biased region" description="Basic and acidic residues" evidence="1">
    <location>
        <begin position="57"/>
        <end position="72"/>
    </location>
</feature>
<feature type="compositionally biased region" description="Basic and acidic residues" evidence="1">
    <location>
        <begin position="137"/>
        <end position="149"/>
    </location>
</feature>
<evidence type="ECO:0000259" key="2">
    <source>
        <dbReference type="Pfam" id="PF21277"/>
    </source>
</evidence>
<accession>A0A8S5U8S1</accession>
<proteinExistence type="predicted"/>
<organism evidence="3">
    <name type="scientific">Myoviridae sp. ctZhz2</name>
    <dbReference type="NCBI Taxonomy" id="2825129"/>
    <lineage>
        <taxon>Viruses</taxon>
        <taxon>Duplodnaviria</taxon>
        <taxon>Heunggongvirae</taxon>
        <taxon>Uroviricota</taxon>
        <taxon>Caudoviricetes</taxon>
    </lineage>
</organism>
<feature type="region of interest" description="Disordered" evidence="1">
    <location>
        <begin position="604"/>
        <end position="632"/>
    </location>
</feature>
<feature type="region of interest" description="Disordered" evidence="1">
    <location>
        <begin position="1"/>
        <end position="29"/>
    </location>
</feature>
<dbReference type="EMBL" id="BK016038">
    <property type="protein sequence ID" value="DAF90851.1"/>
    <property type="molecule type" value="Genomic_DNA"/>
</dbReference>
<evidence type="ECO:0000256" key="1">
    <source>
        <dbReference type="SAM" id="MobiDB-lite"/>
    </source>
</evidence>
<evidence type="ECO:0000313" key="3">
    <source>
        <dbReference type="EMBL" id="DAF90851.1"/>
    </source>
</evidence>
<feature type="domain" description="Type VI secretion system spike protein VgrG3-like C-terminal" evidence="2">
    <location>
        <begin position="635"/>
        <end position="822"/>
    </location>
</feature>
<name>A0A8S5U8S1_9CAUD</name>
<feature type="compositionally biased region" description="Gly residues" evidence="1">
    <location>
        <begin position="212"/>
        <end position="223"/>
    </location>
</feature>
<feature type="region of interest" description="Disordered" evidence="1">
    <location>
        <begin position="831"/>
        <end position="866"/>
    </location>
</feature>
<feature type="compositionally biased region" description="Low complexity" evidence="1">
    <location>
        <begin position="185"/>
        <end position="198"/>
    </location>
</feature>
<feature type="compositionally biased region" description="Polar residues" evidence="1">
    <location>
        <begin position="106"/>
        <end position="115"/>
    </location>
</feature>
<protein>
    <submittedName>
        <fullName evidence="3">Effector protein, Immunity protein, peptidoglycan, PROTEIN BINDING.4A</fullName>
    </submittedName>
</protein>
<feature type="compositionally biased region" description="Basic and acidic residues" evidence="1">
    <location>
        <begin position="16"/>
        <end position="29"/>
    </location>
</feature>
<dbReference type="Pfam" id="PF21277">
    <property type="entry name" value="T6SS_VgrG3-like_C"/>
    <property type="match status" value="1"/>
</dbReference>